<dbReference type="InterPro" id="IPR011009">
    <property type="entry name" value="Kinase-like_dom_sf"/>
</dbReference>
<dbReference type="EMBL" id="JASJND010000006">
    <property type="protein sequence ID" value="MDJ1115014.1"/>
    <property type="molecule type" value="Genomic_DNA"/>
</dbReference>
<keyword evidence="3" id="KW-1185">Reference proteome</keyword>
<dbReference type="PANTHER" id="PTHR21310:SF42">
    <property type="entry name" value="BIFUNCTIONAL AAC_APH"/>
    <property type="match status" value="1"/>
</dbReference>
<dbReference type="Pfam" id="PF01636">
    <property type="entry name" value="APH"/>
    <property type="match status" value="1"/>
</dbReference>
<protein>
    <submittedName>
        <fullName evidence="2">Phosphotransferase</fullName>
    </submittedName>
</protein>
<accession>A0ABT6ZFS2</accession>
<gene>
    <name evidence="2" type="ORF">QNI14_11195</name>
</gene>
<dbReference type="Gene3D" id="3.30.200.20">
    <property type="entry name" value="Phosphorylase Kinase, domain 1"/>
    <property type="match status" value="1"/>
</dbReference>
<proteinExistence type="predicted"/>
<dbReference type="InterPro" id="IPR051678">
    <property type="entry name" value="AGP_Transferase"/>
</dbReference>
<dbReference type="Gene3D" id="3.90.1200.10">
    <property type="match status" value="1"/>
</dbReference>
<dbReference type="PANTHER" id="PTHR21310">
    <property type="entry name" value="AMINOGLYCOSIDE PHOSPHOTRANSFERASE-RELATED-RELATED"/>
    <property type="match status" value="1"/>
</dbReference>
<name>A0ABT6ZFS2_9MICO</name>
<evidence type="ECO:0000313" key="2">
    <source>
        <dbReference type="EMBL" id="MDJ1115014.1"/>
    </source>
</evidence>
<organism evidence="2 3">
    <name type="scientific">Microbacterium dauci</name>
    <dbReference type="NCBI Taxonomy" id="3048008"/>
    <lineage>
        <taxon>Bacteria</taxon>
        <taxon>Bacillati</taxon>
        <taxon>Actinomycetota</taxon>
        <taxon>Actinomycetes</taxon>
        <taxon>Micrococcales</taxon>
        <taxon>Microbacteriaceae</taxon>
        <taxon>Microbacterium</taxon>
    </lineage>
</organism>
<dbReference type="SUPFAM" id="SSF56112">
    <property type="entry name" value="Protein kinase-like (PK-like)"/>
    <property type="match status" value="1"/>
</dbReference>
<sequence>MPQPSPEVDLSVAEVDALVRAQHPELTASVVRVGAGWDNAVYRLGERLAVRVPRRAVAVPLLRNEQRWLPEIAERMPVAVPAPVAVGEPGPEFPWPWSIMPWFDGAVAASASQAARDGIAEELAAALRALHVPAPADAPFNPVRGVPLADRDAAIDDRFAGRPALERAWREGVAAPMWPHEPVWVHGDVHPGNIVLQGGGIQALIDFGDMCAGDPACDLAIAWLGFSAAGRAAFRDALGDYGDPHLWTRASAWAAAIAALLADADDAWLRDMSAHAVRELG</sequence>
<comment type="caution">
    <text evidence="2">The sequence shown here is derived from an EMBL/GenBank/DDBJ whole genome shotgun (WGS) entry which is preliminary data.</text>
</comment>
<evidence type="ECO:0000259" key="1">
    <source>
        <dbReference type="Pfam" id="PF01636"/>
    </source>
</evidence>
<dbReference type="RefSeq" id="WP_283716663.1">
    <property type="nucleotide sequence ID" value="NZ_JASJND010000006.1"/>
</dbReference>
<dbReference type="Proteomes" id="UP001321481">
    <property type="component" value="Unassembled WGS sequence"/>
</dbReference>
<reference evidence="2 3" key="1">
    <citation type="submission" date="2023-05" db="EMBL/GenBank/DDBJ databases">
        <title>Microbacterium dauci sp.nov., Isolated from Carrot Rhizosphere Soil.</title>
        <authorList>
            <person name="Xiao Z."/>
            <person name="Zheng J."/>
        </authorList>
    </citation>
    <scope>NUCLEOTIDE SEQUENCE [LARGE SCALE GENOMIC DNA]</scope>
    <source>
        <strain evidence="2 3">LX3-4</strain>
    </source>
</reference>
<dbReference type="InterPro" id="IPR002575">
    <property type="entry name" value="Aminoglycoside_PTrfase"/>
</dbReference>
<feature type="domain" description="Aminoglycoside phosphotransferase" evidence="1">
    <location>
        <begin position="30"/>
        <end position="250"/>
    </location>
</feature>
<evidence type="ECO:0000313" key="3">
    <source>
        <dbReference type="Proteomes" id="UP001321481"/>
    </source>
</evidence>